<evidence type="ECO:0000313" key="2">
    <source>
        <dbReference type="EMBL" id="ATW28219.1"/>
    </source>
</evidence>
<keyword evidence="3" id="KW-1185">Reference proteome</keyword>
<dbReference type="InterPro" id="IPR028082">
    <property type="entry name" value="Peripla_BP_I"/>
</dbReference>
<dbReference type="PANTHER" id="PTHR35271">
    <property type="entry name" value="ABC TRANSPORTER, SUBSTRATE-BINDING LIPOPROTEIN-RELATED"/>
    <property type="match status" value="1"/>
</dbReference>
<dbReference type="AlphaFoldDB" id="A0A3G1L0R6"/>
<organism evidence="2 3">
    <name type="scientific">Formimonas warabiya</name>
    <dbReference type="NCBI Taxonomy" id="1761012"/>
    <lineage>
        <taxon>Bacteria</taxon>
        <taxon>Bacillati</taxon>
        <taxon>Bacillota</taxon>
        <taxon>Clostridia</taxon>
        <taxon>Eubacteriales</taxon>
        <taxon>Peptococcaceae</taxon>
        <taxon>Candidatus Formimonas</taxon>
    </lineage>
</organism>
<accession>A0A3G1L0R6</accession>
<dbReference type="RefSeq" id="WP_148137630.1">
    <property type="nucleotide sequence ID" value="NZ_CP017634.1"/>
</dbReference>
<proteinExistence type="predicted"/>
<reference evidence="2 3" key="1">
    <citation type="submission" date="2016-10" db="EMBL/GenBank/DDBJ databases">
        <title>Complete Genome Sequence of Peptococcaceae strain DCMF.</title>
        <authorList>
            <person name="Edwards R.J."/>
            <person name="Holland S.I."/>
            <person name="Deshpande N.P."/>
            <person name="Wong Y.K."/>
            <person name="Ertan H."/>
            <person name="Manefield M."/>
            <person name="Russell T.L."/>
            <person name="Lee M.J."/>
        </authorList>
    </citation>
    <scope>NUCLEOTIDE SEQUENCE [LARGE SCALE GENOMIC DNA]</scope>
    <source>
        <strain evidence="2 3">DCMF</strain>
    </source>
</reference>
<evidence type="ECO:0000313" key="3">
    <source>
        <dbReference type="Proteomes" id="UP000323521"/>
    </source>
</evidence>
<dbReference type="CDD" id="cd06325">
    <property type="entry name" value="PBP1_ABC_unchar_transporter"/>
    <property type="match status" value="1"/>
</dbReference>
<dbReference type="PROSITE" id="PS51257">
    <property type="entry name" value="PROKAR_LIPOPROTEIN"/>
    <property type="match status" value="1"/>
</dbReference>
<dbReference type="SUPFAM" id="SSF53822">
    <property type="entry name" value="Periplasmic binding protein-like I"/>
    <property type="match status" value="1"/>
</dbReference>
<dbReference type="Proteomes" id="UP000323521">
    <property type="component" value="Chromosome"/>
</dbReference>
<keyword evidence="1" id="KW-0732">Signal</keyword>
<dbReference type="Gene3D" id="3.40.50.2300">
    <property type="match status" value="2"/>
</dbReference>
<dbReference type="PANTHER" id="PTHR35271:SF1">
    <property type="entry name" value="ABC TRANSPORTER, SUBSTRATE-BINDING LIPOPROTEIN"/>
    <property type="match status" value="1"/>
</dbReference>
<dbReference type="Pfam" id="PF04392">
    <property type="entry name" value="ABC_sub_bind"/>
    <property type="match status" value="1"/>
</dbReference>
<feature type="signal peptide" evidence="1">
    <location>
        <begin position="1"/>
        <end position="17"/>
    </location>
</feature>
<gene>
    <name evidence="2" type="ORF">DCMF_28765</name>
</gene>
<feature type="chain" id="PRO_5039332421" evidence="1">
    <location>
        <begin position="18"/>
        <end position="333"/>
    </location>
</feature>
<sequence length="333" mass="35260">MKRIVWLMSLIMVLAFAAVGCGTKTDEAASTGTGEEKSLKLGIIQIVEHPALDASRQGFLDVLGENGYKEGENLTVDYQNAQGDQSNLKTIATKFVTDQADMVLAIATPSAIAMASETTEIPILITAVTDPVAAKLVQSNEHPGGNVTGTNDMTPIKEQFDLLKKIVPDAKKVGVIYNSSEVNSQVQVEMAKGVAQDLGMEIVEATVTGSAEVMQVSQSLVGKVDAMYVPGDNVVASSIASVVSVAEKNKLPLIVSERGMVDGGALGTIGIDYYKLGRQTGEMALRVINGEKPAEMPIESLKDIDIVINQGAADRMGVTVPQEILDQAKEVIK</sequence>
<name>A0A3G1L0R6_FORW1</name>
<protein>
    <submittedName>
        <fullName evidence="2">ABC transporter substrate-binding protein</fullName>
    </submittedName>
</protein>
<dbReference type="KEGG" id="fwa:DCMF_28765"/>
<dbReference type="InterPro" id="IPR007487">
    <property type="entry name" value="ABC_transpt-TYRBP-like"/>
</dbReference>
<dbReference type="EMBL" id="CP017634">
    <property type="protein sequence ID" value="ATW28219.1"/>
    <property type="molecule type" value="Genomic_DNA"/>
</dbReference>
<dbReference type="OrthoDB" id="9776955at2"/>
<evidence type="ECO:0000256" key="1">
    <source>
        <dbReference type="SAM" id="SignalP"/>
    </source>
</evidence>